<proteinExistence type="predicted"/>
<sequence length="157" mass="18421">MYLSILLGVVCNRDVAKQYNYTPDDFINKPKEDFKDFTTKNIFRIIDETYAYISCEGDCPFTTHNITLCFKFKNKIDVCLLNRNVDDEHNFFNIEKFVLIITASYTNWAMNLKHSNDTNYFNFSERRDLLNGNIRQQDLNRIIAALNAPQALNQPID</sequence>
<dbReference type="EMBL" id="CAJVPU010001201">
    <property type="protein sequence ID" value="CAG8474131.1"/>
    <property type="molecule type" value="Genomic_DNA"/>
</dbReference>
<gene>
    <name evidence="1" type="ORF">DHETER_LOCUS1845</name>
</gene>
<reference evidence="1" key="1">
    <citation type="submission" date="2021-06" db="EMBL/GenBank/DDBJ databases">
        <authorList>
            <person name="Kallberg Y."/>
            <person name="Tangrot J."/>
            <person name="Rosling A."/>
        </authorList>
    </citation>
    <scope>NUCLEOTIDE SEQUENCE</scope>
    <source>
        <strain evidence="1">IL203A</strain>
    </source>
</reference>
<comment type="caution">
    <text evidence="1">The sequence shown here is derived from an EMBL/GenBank/DDBJ whole genome shotgun (WGS) entry which is preliminary data.</text>
</comment>
<evidence type="ECO:0000313" key="2">
    <source>
        <dbReference type="Proteomes" id="UP000789702"/>
    </source>
</evidence>
<organism evidence="1 2">
    <name type="scientific">Dentiscutata heterogama</name>
    <dbReference type="NCBI Taxonomy" id="1316150"/>
    <lineage>
        <taxon>Eukaryota</taxon>
        <taxon>Fungi</taxon>
        <taxon>Fungi incertae sedis</taxon>
        <taxon>Mucoromycota</taxon>
        <taxon>Glomeromycotina</taxon>
        <taxon>Glomeromycetes</taxon>
        <taxon>Diversisporales</taxon>
        <taxon>Gigasporaceae</taxon>
        <taxon>Dentiscutata</taxon>
    </lineage>
</organism>
<keyword evidence="2" id="KW-1185">Reference proteome</keyword>
<dbReference type="Proteomes" id="UP000789702">
    <property type="component" value="Unassembled WGS sequence"/>
</dbReference>
<protein>
    <submittedName>
        <fullName evidence="1">14956_t:CDS:1</fullName>
    </submittedName>
</protein>
<name>A0ACA9KHX0_9GLOM</name>
<evidence type="ECO:0000313" key="1">
    <source>
        <dbReference type="EMBL" id="CAG8474131.1"/>
    </source>
</evidence>
<accession>A0ACA9KHX0</accession>